<protein>
    <submittedName>
        <fullName evidence="2">Ribonuclease H-like domain-containing protein</fullName>
    </submittedName>
</protein>
<sequence>GFGNNSDNKVCKLNKSLYGLKQAPMQWNAKLTASLVEHGFVQSKFDYSLFIKETGDVFVVLLVYVDDIVIIGNCKESIESFKLFLKNKFMIKDLGSLKYFLGIEVLENKSGVCLTQRKYCLELLHEYGLLAAKPAATPLQENIVLNFKENENDKFQFMHSPLQSHFKAALRVLMYLKGAPGTRVQFLKNNKLNVKAYSDADRTKRPVTKKSVSGFVVMIGLDISIENPNKVGVKYKNSSAIIRYKGEDIGNVPVPAE</sequence>
<proteinExistence type="predicted"/>
<dbReference type="SUPFAM" id="SSF56672">
    <property type="entry name" value="DNA/RNA polymerases"/>
    <property type="match status" value="1"/>
</dbReference>
<dbReference type="InterPro" id="IPR043502">
    <property type="entry name" value="DNA/RNA_pol_sf"/>
</dbReference>
<dbReference type="PANTHER" id="PTHR11439">
    <property type="entry name" value="GAG-POL-RELATED RETROTRANSPOSON"/>
    <property type="match status" value="1"/>
</dbReference>
<reference evidence="2" key="1">
    <citation type="journal article" date="2022" name="Int. J. Mol. Sci.">
        <title>Draft Genome of Tanacetum Coccineum: Genomic Comparison of Closely Related Tanacetum-Family Plants.</title>
        <authorList>
            <person name="Yamashiro T."/>
            <person name="Shiraishi A."/>
            <person name="Nakayama K."/>
            <person name="Satake H."/>
        </authorList>
    </citation>
    <scope>NUCLEOTIDE SEQUENCE</scope>
</reference>
<organism evidence="2 3">
    <name type="scientific">Tanacetum coccineum</name>
    <dbReference type="NCBI Taxonomy" id="301880"/>
    <lineage>
        <taxon>Eukaryota</taxon>
        <taxon>Viridiplantae</taxon>
        <taxon>Streptophyta</taxon>
        <taxon>Embryophyta</taxon>
        <taxon>Tracheophyta</taxon>
        <taxon>Spermatophyta</taxon>
        <taxon>Magnoliopsida</taxon>
        <taxon>eudicotyledons</taxon>
        <taxon>Gunneridae</taxon>
        <taxon>Pentapetalae</taxon>
        <taxon>asterids</taxon>
        <taxon>campanulids</taxon>
        <taxon>Asterales</taxon>
        <taxon>Asteraceae</taxon>
        <taxon>Asteroideae</taxon>
        <taxon>Anthemideae</taxon>
        <taxon>Anthemidinae</taxon>
        <taxon>Tanacetum</taxon>
    </lineage>
</organism>
<accession>A0ABQ5APE0</accession>
<dbReference type="Proteomes" id="UP001151760">
    <property type="component" value="Unassembled WGS sequence"/>
</dbReference>
<evidence type="ECO:0000259" key="1">
    <source>
        <dbReference type="Pfam" id="PF07727"/>
    </source>
</evidence>
<dbReference type="Pfam" id="PF07727">
    <property type="entry name" value="RVT_2"/>
    <property type="match status" value="1"/>
</dbReference>
<evidence type="ECO:0000313" key="2">
    <source>
        <dbReference type="EMBL" id="GJT03632.1"/>
    </source>
</evidence>
<gene>
    <name evidence="2" type="ORF">Tco_0838094</name>
</gene>
<comment type="caution">
    <text evidence="2">The sequence shown here is derived from an EMBL/GenBank/DDBJ whole genome shotgun (WGS) entry which is preliminary data.</text>
</comment>
<dbReference type="PANTHER" id="PTHR11439:SF511">
    <property type="match status" value="1"/>
</dbReference>
<dbReference type="InterPro" id="IPR013103">
    <property type="entry name" value="RVT_2"/>
</dbReference>
<dbReference type="EMBL" id="BQNB010012443">
    <property type="protein sequence ID" value="GJT03632.1"/>
    <property type="molecule type" value="Genomic_DNA"/>
</dbReference>
<feature type="non-terminal residue" evidence="2">
    <location>
        <position position="1"/>
    </location>
</feature>
<feature type="domain" description="Reverse transcriptase Ty1/copia-type" evidence="1">
    <location>
        <begin position="4"/>
        <end position="140"/>
    </location>
</feature>
<evidence type="ECO:0000313" key="3">
    <source>
        <dbReference type="Proteomes" id="UP001151760"/>
    </source>
</evidence>
<keyword evidence="3" id="KW-1185">Reference proteome</keyword>
<name>A0ABQ5APE0_9ASTR</name>
<reference evidence="2" key="2">
    <citation type="submission" date="2022-01" db="EMBL/GenBank/DDBJ databases">
        <authorList>
            <person name="Yamashiro T."/>
            <person name="Shiraishi A."/>
            <person name="Satake H."/>
            <person name="Nakayama K."/>
        </authorList>
    </citation>
    <scope>NUCLEOTIDE SEQUENCE</scope>
</reference>